<dbReference type="InterPro" id="IPR053169">
    <property type="entry name" value="MUG_Protein"/>
</dbReference>
<gene>
    <name evidence="2" type="ORF">B0H66DRAFT_207819</name>
</gene>
<keyword evidence="2" id="KW-0378">Hydrolase</keyword>
<evidence type="ECO:0000313" key="2">
    <source>
        <dbReference type="EMBL" id="KAK3322542.1"/>
    </source>
</evidence>
<sequence length="365" mass="40301">MRLTTARVAVAAAGLALVAHSAAHILPRQHSLEEQPSPYQSLQQRDPDAVPDARHAAKAAIDAMNTAFYSQAAGRWADTWWVSAIALQSMLDYMHKTNSCDYMDRARHTIELQKAPVPGREEGGGNFRADSTDDTGWWALAMISMFDLTKDHSYLNISKLDEAYIYKYWTKSPCAGGVYQDIREETYKNAIANELYIFLAAALHNRIPGDKAYLKKAEHAWEWFKKSGMVNIHHRINDGLVSRADGTCVNNGQPVWSYNQGVILGALTELYRATKNKGYLASARKIADGALAKSSPLVRKDGILADPCPGSCNGDMQAFKGIFARNLGVLDSAVGGHPYQSFLQKNAKSAYSKSRDAAKNLYDVH</sequence>
<dbReference type="Gene3D" id="1.50.10.20">
    <property type="match status" value="1"/>
</dbReference>
<organism evidence="2 3">
    <name type="scientific">Apodospora peruviana</name>
    <dbReference type="NCBI Taxonomy" id="516989"/>
    <lineage>
        <taxon>Eukaryota</taxon>
        <taxon>Fungi</taxon>
        <taxon>Dikarya</taxon>
        <taxon>Ascomycota</taxon>
        <taxon>Pezizomycotina</taxon>
        <taxon>Sordariomycetes</taxon>
        <taxon>Sordariomycetidae</taxon>
        <taxon>Sordariales</taxon>
        <taxon>Lasiosphaeriaceae</taxon>
        <taxon>Apodospora</taxon>
    </lineage>
</organism>
<dbReference type="Proteomes" id="UP001283341">
    <property type="component" value="Unassembled WGS sequence"/>
</dbReference>
<comment type="caution">
    <text evidence="2">The sequence shown here is derived from an EMBL/GenBank/DDBJ whole genome shotgun (WGS) entry which is preliminary data.</text>
</comment>
<reference evidence="2" key="1">
    <citation type="journal article" date="2023" name="Mol. Phylogenet. Evol.">
        <title>Genome-scale phylogeny and comparative genomics of the fungal order Sordariales.</title>
        <authorList>
            <person name="Hensen N."/>
            <person name="Bonometti L."/>
            <person name="Westerberg I."/>
            <person name="Brannstrom I.O."/>
            <person name="Guillou S."/>
            <person name="Cros-Aarteil S."/>
            <person name="Calhoun S."/>
            <person name="Haridas S."/>
            <person name="Kuo A."/>
            <person name="Mondo S."/>
            <person name="Pangilinan J."/>
            <person name="Riley R."/>
            <person name="LaButti K."/>
            <person name="Andreopoulos B."/>
            <person name="Lipzen A."/>
            <person name="Chen C."/>
            <person name="Yan M."/>
            <person name="Daum C."/>
            <person name="Ng V."/>
            <person name="Clum A."/>
            <person name="Steindorff A."/>
            <person name="Ohm R.A."/>
            <person name="Martin F."/>
            <person name="Silar P."/>
            <person name="Natvig D.O."/>
            <person name="Lalanne C."/>
            <person name="Gautier V."/>
            <person name="Ament-Velasquez S.L."/>
            <person name="Kruys A."/>
            <person name="Hutchinson M.I."/>
            <person name="Powell A.J."/>
            <person name="Barry K."/>
            <person name="Miller A.N."/>
            <person name="Grigoriev I.V."/>
            <person name="Debuchy R."/>
            <person name="Gladieux P."/>
            <person name="Hiltunen Thoren M."/>
            <person name="Johannesson H."/>
        </authorList>
    </citation>
    <scope>NUCLEOTIDE SEQUENCE</scope>
    <source>
        <strain evidence="2">CBS 118394</strain>
    </source>
</reference>
<proteinExistence type="predicted"/>
<reference evidence="2" key="2">
    <citation type="submission" date="2023-06" db="EMBL/GenBank/DDBJ databases">
        <authorList>
            <consortium name="Lawrence Berkeley National Laboratory"/>
            <person name="Haridas S."/>
            <person name="Hensen N."/>
            <person name="Bonometti L."/>
            <person name="Westerberg I."/>
            <person name="Brannstrom I.O."/>
            <person name="Guillou S."/>
            <person name="Cros-Aarteil S."/>
            <person name="Calhoun S."/>
            <person name="Kuo A."/>
            <person name="Mondo S."/>
            <person name="Pangilinan J."/>
            <person name="Riley R."/>
            <person name="Labutti K."/>
            <person name="Andreopoulos B."/>
            <person name="Lipzen A."/>
            <person name="Chen C."/>
            <person name="Yanf M."/>
            <person name="Daum C."/>
            <person name="Ng V."/>
            <person name="Clum A."/>
            <person name="Steindorff A."/>
            <person name="Ohm R."/>
            <person name="Martin F."/>
            <person name="Silar P."/>
            <person name="Natvig D."/>
            <person name="Lalanne C."/>
            <person name="Gautier V."/>
            <person name="Ament-Velasquez S.L."/>
            <person name="Kruys A."/>
            <person name="Hutchinson M.I."/>
            <person name="Powell A.J."/>
            <person name="Barry K."/>
            <person name="Miller A.N."/>
            <person name="Grigoriev I.V."/>
            <person name="Debuchy R."/>
            <person name="Gladieux P."/>
            <person name="Thoren M.H."/>
            <person name="Johannesson H."/>
        </authorList>
    </citation>
    <scope>NUCLEOTIDE SEQUENCE</scope>
    <source>
        <strain evidence="2">CBS 118394</strain>
    </source>
</reference>
<dbReference type="GO" id="GO:0005975">
    <property type="term" value="P:carbohydrate metabolic process"/>
    <property type="evidence" value="ECO:0007669"/>
    <property type="project" value="InterPro"/>
</dbReference>
<dbReference type="EMBL" id="JAUEDM010000003">
    <property type="protein sequence ID" value="KAK3322542.1"/>
    <property type="molecule type" value="Genomic_DNA"/>
</dbReference>
<evidence type="ECO:0000313" key="3">
    <source>
        <dbReference type="Proteomes" id="UP001283341"/>
    </source>
</evidence>
<feature type="signal peptide" evidence="1">
    <location>
        <begin position="1"/>
        <end position="23"/>
    </location>
</feature>
<dbReference type="GO" id="GO:0016787">
    <property type="term" value="F:hydrolase activity"/>
    <property type="evidence" value="ECO:0007669"/>
    <property type="project" value="UniProtKB-KW"/>
</dbReference>
<dbReference type="Pfam" id="PF03663">
    <property type="entry name" value="Glyco_hydro_76"/>
    <property type="match status" value="1"/>
</dbReference>
<dbReference type="InterPro" id="IPR005198">
    <property type="entry name" value="Glyco_hydro_76"/>
</dbReference>
<dbReference type="AlphaFoldDB" id="A0AAE0ID47"/>
<accession>A0AAE0ID47</accession>
<dbReference type="InterPro" id="IPR008928">
    <property type="entry name" value="6-hairpin_glycosidase_sf"/>
</dbReference>
<keyword evidence="3" id="KW-1185">Reference proteome</keyword>
<name>A0AAE0ID47_9PEZI</name>
<dbReference type="PANTHER" id="PTHR47791">
    <property type="entry name" value="MEIOTICALLY UP-REGULATED GENE 191 PROTEIN"/>
    <property type="match status" value="1"/>
</dbReference>
<protein>
    <submittedName>
        <fullName evidence="2">Glycoside hydrolase</fullName>
    </submittedName>
</protein>
<keyword evidence="1" id="KW-0732">Signal</keyword>
<feature type="chain" id="PRO_5042030118" evidence="1">
    <location>
        <begin position="24"/>
        <end position="365"/>
    </location>
</feature>
<evidence type="ECO:0000256" key="1">
    <source>
        <dbReference type="SAM" id="SignalP"/>
    </source>
</evidence>
<dbReference type="PANTHER" id="PTHR47791:SF3">
    <property type="entry name" value="MEIOTICALLY UP-REGULATED GENE 191 PROTEIN"/>
    <property type="match status" value="1"/>
</dbReference>
<dbReference type="SUPFAM" id="SSF48208">
    <property type="entry name" value="Six-hairpin glycosidases"/>
    <property type="match status" value="1"/>
</dbReference>